<dbReference type="Proteomes" id="UP001480595">
    <property type="component" value="Unassembled WGS sequence"/>
</dbReference>
<evidence type="ECO:0000256" key="1">
    <source>
        <dbReference type="SAM" id="MobiDB-lite"/>
    </source>
</evidence>
<name>A0ABR1VTY7_9PEZI</name>
<comment type="caution">
    <text evidence="2">The sequence shown here is derived from an EMBL/GenBank/DDBJ whole genome shotgun (WGS) entry which is preliminary data.</text>
</comment>
<dbReference type="GeneID" id="92089658"/>
<accession>A0ABR1VTY7</accession>
<sequence>MNFSSTMEIRRNSQSSKIPSDLELLCDDNLRQPQVAIDDASRPFKPLTSYVNATANLRGLGLKAEPGRGLVSQPPPCSRDNVGKGRRPCSLNNLDDICGDE</sequence>
<dbReference type="EMBL" id="JAQQWL010000005">
    <property type="protein sequence ID" value="KAK8074287.1"/>
    <property type="molecule type" value="Genomic_DNA"/>
</dbReference>
<reference evidence="2 3" key="1">
    <citation type="submission" date="2023-01" db="EMBL/GenBank/DDBJ databases">
        <title>Analysis of 21 Apiospora genomes using comparative genomics revels a genus with tremendous synthesis potential of carbohydrate active enzymes and secondary metabolites.</title>
        <authorList>
            <person name="Sorensen T."/>
        </authorList>
    </citation>
    <scope>NUCLEOTIDE SEQUENCE [LARGE SCALE GENOMIC DNA]</scope>
    <source>
        <strain evidence="2 3">CBS 135458</strain>
    </source>
</reference>
<proteinExistence type="predicted"/>
<evidence type="ECO:0000313" key="2">
    <source>
        <dbReference type="EMBL" id="KAK8074287.1"/>
    </source>
</evidence>
<organism evidence="2 3">
    <name type="scientific">Apiospora phragmitis</name>
    <dbReference type="NCBI Taxonomy" id="2905665"/>
    <lineage>
        <taxon>Eukaryota</taxon>
        <taxon>Fungi</taxon>
        <taxon>Dikarya</taxon>
        <taxon>Ascomycota</taxon>
        <taxon>Pezizomycotina</taxon>
        <taxon>Sordariomycetes</taxon>
        <taxon>Xylariomycetidae</taxon>
        <taxon>Amphisphaeriales</taxon>
        <taxon>Apiosporaceae</taxon>
        <taxon>Apiospora</taxon>
    </lineage>
</organism>
<feature type="region of interest" description="Disordered" evidence="1">
    <location>
        <begin position="1"/>
        <end position="20"/>
    </location>
</feature>
<protein>
    <submittedName>
        <fullName evidence="2">Uncharacterized protein</fullName>
    </submittedName>
</protein>
<dbReference type="RefSeq" id="XP_066718762.1">
    <property type="nucleotide sequence ID" value="XM_066856595.1"/>
</dbReference>
<feature type="compositionally biased region" description="Polar residues" evidence="1">
    <location>
        <begin position="1"/>
        <end position="18"/>
    </location>
</feature>
<evidence type="ECO:0000313" key="3">
    <source>
        <dbReference type="Proteomes" id="UP001480595"/>
    </source>
</evidence>
<feature type="region of interest" description="Disordered" evidence="1">
    <location>
        <begin position="66"/>
        <end position="85"/>
    </location>
</feature>
<keyword evidence="3" id="KW-1185">Reference proteome</keyword>
<gene>
    <name evidence="2" type="ORF">PG994_005186</name>
</gene>